<keyword evidence="2" id="KW-0238">DNA-binding</keyword>
<dbReference type="InterPro" id="IPR037923">
    <property type="entry name" value="HTH-like"/>
</dbReference>
<dbReference type="GO" id="GO:0003700">
    <property type="term" value="F:DNA-binding transcription factor activity"/>
    <property type="evidence" value="ECO:0007669"/>
    <property type="project" value="InterPro"/>
</dbReference>
<dbReference type="InterPro" id="IPR018060">
    <property type="entry name" value="HTH_AraC"/>
</dbReference>
<protein>
    <submittedName>
        <fullName evidence="5">Helix-turn-helix protein</fullName>
    </submittedName>
</protein>
<evidence type="ECO:0000256" key="2">
    <source>
        <dbReference type="ARBA" id="ARBA00023125"/>
    </source>
</evidence>
<dbReference type="InterPro" id="IPR009057">
    <property type="entry name" value="Homeodomain-like_sf"/>
</dbReference>
<keyword evidence="6" id="KW-1185">Reference proteome</keyword>
<evidence type="ECO:0000256" key="3">
    <source>
        <dbReference type="ARBA" id="ARBA00023163"/>
    </source>
</evidence>
<dbReference type="Proteomes" id="UP000245959">
    <property type="component" value="Unassembled WGS sequence"/>
</dbReference>
<organism evidence="5 6">
    <name type="scientific">Victivallis vadensis</name>
    <dbReference type="NCBI Taxonomy" id="172901"/>
    <lineage>
        <taxon>Bacteria</taxon>
        <taxon>Pseudomonadati</taxon>
        <taxon>Lentisphaerota</taxon>
        <taxon>Lentisphaeria</taxon>
        <taxon>Victivallales</taxon>
        <taxon>Victivallaceae</taxon>
        <taxon>Victivallis</taxon>
    </lineage>
</organism>
<dbReference type="InterPro" id="IPR050204">
    <property type="entry name" value="AraC_XylS_family_regulators"/>
</dbReference>
<gene>
    <name evidence="5" type="ORF">C8D82_11770</name>
</gene>
<evidence type="ECO:0000256" key="1">
    <source>
        <dbReference type="ARBA" id="ARBA00023015"/>
    </source>
</evidence>
<dbReference type="SUPFAM" id="SSF46689">
    <property type="entry name" value="Homeodomain-like"/>
    <property type="match status" value="2"/>
</dbReference>
<sequence>MVSDLQWNIIPHLIGCYEFDHPVGHPPLWMTQPYQILMLTLSGRGVLHIREPARRCRVDPESADLYYLHARLVRYVEVPGPEPLHLIAFAFDIEFENGPNFFDYYTLPAVFPDADRLAVSREIREINRIKTGDTPRERFERQRRMFAIAGRLLGLAEFRSDVQLPGGAPRCTPAVRYLNAHFAEPLDIGRLAGLCAVSRPHFFRLFRQELGVTAQEFQCRKRLQEAQKLLLTTELPVAEVARRTGWNDPFHFSRLFTRLTGRSPSAFRADCRLNGPV</sequence>
<dbReference type="Pfam" id="PF12833">
    <property type="entry name" value="HTH_18"/>
    <property type="match status" value="1"/>
</dbReference>
<keyword evidence="3" id="KW-0804">Transcription</keyword>
<dbReference type="AlphaFoldDB" id="A0A2U1AVG5"/>
<accession>A0A2U1AVG5</accession>
<dbReference type="GeneID" id="78295704"/>
<dbReference type="PROSITE" id="PS01124">
    <property type="entry name" value="HTH_ARAC_FAMILY_2"/>
    <property type="match status" value="1"/>
</dbReference>
<dbReference type="RefSeq" id="WP_165833031.1">
    <property type="nucleotide sequence ID" value="NZ_CABMMC010000076.1"/>
</dbReference>
<proteinExistence type="predicted"/>
<dbReference type="PANTHER" id="PTHR46796">
    <property type="entry name" value="HTH-TYPE TRANSCRIPTIONAL ACTIVATOR RHAS-RELATED"/>
    <property type="match status" value="1"/>
</dbReference>
<evidence type="ECO:0000313" key="6">
    <source>
        <dbReference type="Proteomes" id="UP000245959"/>
    </source>
</evidence>
<dbReference type="Gene3D" id="1.10.10.60">
    <property type="entry name" value="Homeodomain-like"/>
    <property type="match status" value="2"/>
</dbReference>
<dbReference type="GO" id="GO:0043565">
    <property type="term" value="F:sequence-specific DNA binding"/>
    <property type="evidence" value="ECO:0007669"/>
    <property type="project" value="InterPro"/>
</dbReference>
<comment type="caution">
    <text evidence="5">The sequence shown here is derived from an EMBL/GenBank/DDBJ whole genome shotgun (WGS) entry which is preliminary data.</text>
</comment>
<dbReference type="SMART" id="SM00342">
    <property type="entry name" value="HTH_ARAC"/>
    <property type="match status" value="1"/>
</dbReference>
<evidence type="ECO:0000259" key="4">
    <source>
        <dbReference type="PROSITE" id="PS01124"/>
    </source>
</evidence>
<reference evidence="5 6" key="1">
    <citation type="submission" date="2018-04" db="EMBL/GenBank/DDBJ databases">
        <title>Genomic Encyclopedia of Type Strains, Phase IV (KMG-IV): sequencing the most valuable type-strain genomes for metagenomic binning, comparative biology and taxonomic classification.</title>
        <authorList>
            <person name="Goeker M."/>
        </authorList>
    </citation>
    <scope>NUCLEOTIDE SEQUENCE [LARGE SCALE GENOMIC DNA]</scope>
    <source>
        <strain evidence="5 6">DSM 14823</strain>
    </source>
</reference>
<dbReference type="EMBL" id="QEKH01000017">
    <property type="protein sequence ID" value="PVY40351.1"/>
    <property type="molecule type" value="Genomic_DNA"/>
</dbReference>
<keyword evidence="1" id="KW-0805">Transcription regulation</keyword>
<dbReference type="SUPFAM" id="SSF51215">
    <property type="entry name" value="Regulatory protein AraC"/>
    <property type="match status" value="1"/>
</dbReference>
<evidence type="ECO:0000313" key="5">
    <source>
        <dbReference type="EMBL" id="PVY40351.1"/>
    </source>
</evidence>
<feature type="domain" description="HTH araC/xylS-type" evidence="4">
    <location>
        <begin position="172"/>
        <end position="270"/>
    </location>
</feature>
<name>A0A2U1AVG5_9BACT</name>